<dbReference type="UniPathway" id="UPA00098">
    <property type="reaction ID" value="UER00360"/>
</dbReference>
<dbReference type="EMBL" id="FQXI01000005">
    <property type="protein sequence ID" value="SHH27211.1"/>
    <property type="molecule type" value="Genomic_DNA"/>
</dbReference>
<dbReference type="AlphaFoldDB" id="A0A1M5RLX3"/>
<dbReference type="InterPro" id="IPR016161">
    <property type="entry name" value="Ald_DH/histidinol_DH"/>
</dbReference>
<evidence type="ECO:0000313" key="9">
    <source>
        <dbReference type="EMBL" id="SHH27211.1"/>
    </source>
</evidence>
<dbReference type="EC" id="1.2.1.41" evidence="7"/>
<keyword evidence="7" id="KW-0963">Cytoplasm</keyword>
<organism evidence="9 10">
    <name type="scientific">Anaerosphaera aminiphila DSM 21120</name>
    <dbReference type="NCBI Taxonomy" id="1120995"/>
    <lineage>
        <taxon>Bacteria</taxon>
        <taxon>Bacillati</taxon>
        <taxon>Bacillota</taxon>
        <taxon>Tissierellia</taxon>
        <taxon>Tissierellales</taxon>
        <taxon>Peptoniphilaceae</taxon>
        <taxon>Anaerosphaera</taxon>
    </lineage>
</organism>
<evidence type="ECO:0000256" key="1">
    <source>
        <dbReference type="ARBA" id="ARBA00004985"/>
    </source>
</evidence>
<evidence type="ECO:0000256" key="3">
    <source>
        <dbReference type="ARBA" id="ARBA00022650"/>
    </source>
</evidence>
<protein>
    <recommendedName>
        <fullName evidence="7">Gamma-glutamyl phosphate reductase</fullName>
        <shortName evidence="7">GPR</shortName>
        <ecNumber evidence="7">1.2.1.41</ecNumber>
    </recommendedName>
    <alternativeName>
        <fullName evidence="7">Glutamate-5-semialdehyde dehydrogenase</fullName>
    </alternativeName>
    <alternativeName>
        <fullName evidence="7">Glutamyl-gamma-semialdehyde dehydrogenase</fullName>
        <shortName evidence="7">GSA dehydrogenase</shortName>
    </alternativeName>
</protein>
<evidence type="ECO:0000256" key="4">
    <source>
        <dbReference type="ARBA" id="ARBA00022857"/>
    </source>
</evidence>
<dbReference type="InterPro" id="IPR012134">
    <property type="entry name" value="Glu-5-SA_DH"/>
</dbReference>
<proteinExistence type="inferred from homology"/>
<dbReference type="InterPro" id="IPR000965">
    <property type="entry name" value="GPR_dom"/>
</dbReference>
<gene>
    <name evidence="7" type="primary">proA</name>
    <name evidence="9" type="ORF">SAMN02745245_00958</name>
</gene>
<dbReference type="GO" id="GO:0055129">
    <property type="term" value="P:L-proline biosynthetic process"/>
    <property type="evidence" value="ECO:0007669"/>
    <property type="project" value="UniProtKB-UniRule"/>
</dbReference>
<comment type="pathway">
    <text evidence="1 7">Amino-acid biosynthesis; L-proline biosynthesis; L-glutamate 5-semialdehyde from L-glutamate: step 2/2.</text>
</comment>
<dbReference type="Gene3D" id="3.40.605.10">
    <property type="entry name" value="Aldehyde Dehydrogenase, Chain A, domain 1"/>
    <property type="match status" value="1"/>
</dbReference>
<reference evidence="9 10" key="1">
    <citation type="submission" date="2016-11" db="EMBL/GenBank/DDBJ databases">
        <authorList>
            <person name="Jaros S."/>
            <person name="Januszkiewicz K."/>
            <person name="Wedrychowicz H."/>
        </authorList>
    </citation>
    <scope>NUCLEOTIDE SEQUENCE [LARGE SCALE GENOMIC DNA]</scope>
    <source>
        <strain evidence="9 10">DSM 21120</strain>
    </source>
</reference>
<dbReference type="NCBIfam" id="TIGR00407">
    <property type="entry name" value="proA"/>
    <property type="match status" value="1"/>
</dbReference>
<dbReference type="STRING" id="1120995.SAMN02745245_00958"/>
<dbReference type="Proteomes" id="UP000184032">
    <property type="component" value="Unassembled WGS sequence"/>
</dbReference>
<dbReference type="NCBIfam" id="NF001221">
    <property type="entry name" value="PRK00197.1"/>
    <property type="match status" value="1"/>
</dbReference>
<dbReference type="PIRSF" id="PIRSF000151">
    <property type="entry name" value="GPR"/>
    <property type="match status" value="1"/>
</dbReference>
<keyword evidence="4 7" id="KW-0521">NADP</keyword>
<keyword evidence="3 7" id="KW-0641">Proline biosynthesis</keyword>
<dbReference type="InterPro" id="IPR016163">
    <property type="entry name" value="Ald_DH_C"/>
</dbReference>
<dbReference type="GO" id="GO:0050661">
    <property type="term" value="F:NADP binding"/>
    <property type="evidence" value="ECO:0007669"/>
    <property type="project" value="InterPro"/>
</dbReference>
<dbReference type="Pfam" id="PF00171">
    <property type="entry name" value="Aldedh"/>
    <property type="match status" value="1"/>
</dbReference>
<evidence type="ECO:0000256" key="6">
    <source>
        <dbReference type="ARBA" id="ARBA00049024"/>
    </source>
</evidence>
<keyword evidence="10" id="KW-1185">Reference proteome</keyword>
<dbReference type="PROSITE" id="PS01223">
    <property type="entry name" value="PROA"/>
    <property type="match status" value="1"/>
</dbReference>
<name>A0A1M5RLX3_9FIRM</name>
<keyword evidence="2 7" id="KW-0028">Amino-acid biosynthesis</keyword>
<dbReference type="OrthoDB" id="9809970at2"/>
<comment type="subcellular location">
    <subcellularLocation>
        <location evidence="7">Cytoplasm</location>
    </subcellularLocation>
</comment>
<dbReference type="InterPro" id="IPR020593">
    <property type="entry name" value="G-glutamylP_reductase_CS"/>
</dbReference>
<dbReference type="PANTHER" id="PTHR11063">
    <property type="entry name" value="GLUTAMATE SEMIALDEHYDE DEHYDROGENASE"/>
    <property type="match status" value="1"/>
</dbReference>
<feature type="domain" description="Aldehyde dehydrogenase" evidence="8">
    <location>
        <begin position="16"/>
        <end position="286"/>
    </location>
</feature>
<comment type="catalytic activity">
    <reaction evidence="6 7">
        <text>L-glutamate 5-semialdehyde + phosphate + NADP(+) = L-glutamyl 5-phosphate + NADPH + H(+)</text>
        <dbReference type="Rhea" id="RHEA:19541"/>
        <dbReference type="ChEBI" id="CHEBI:15378"/>
        <dbReference type="ChEBI" id="CHEBI:43474"/>
        <dbReference type="ChEBI" id="CHEBI:57783"/>
        <dbReference type="ChEBI" id="CHEBI:58066"/>
        <dbReference type="ChEBI" id="CHEBI:58274"/>
        <dbReference type="ChEBI" id="CHEBI:58349"/>
        <dbReference type="EC" id="1.2.1.41"/>
    </reaction>
</comment>
<dbReference type="GO" id="GO:0005737">
    <property type="term" value="C:cytoplasm"/>
    <property type="evidence" value="ECO:0007669"/>
    <property type="project" value="UniProtKB-SubCell"/>
</dbReference>
<dbReference type="InterPro" id="IPR015590">
    <property type="entry name" value="Aldehyde_DH_dom"/>
</dbReference>
<evidence type="ECO:0000259" key="8">
    <source>
        <dbReference type="Pfam" id="PF00171"/>
    </source>
</evidence>
<accession>A0A1M5RLX3</accession>
<comment type="function">
    <text evidence="7">Catalyzes the NADPH-dependent reduction of L-glutamate 5-phosphate into L-glutamate 5-semialdehyde and phosphate. The product spontaneously undergoes cyclization to form 1-pyrroline-5-carboxylate.</text>
</comment>
<keyword evidence="5 7" id="KW-0560">Oxidoreductase</keyword>
<comment type="similarity">
    <text evidence="7">Belongs to the gamma-glutamyl phosphate reductase family.</text>
</comment>
<dbReference type="RefSeq" id="WP_073184247.1">
    <property type="nucleotide sequence ID" value="NZ_FQXI01000005.1"/>
</dbReference>
<evidence type="ECO:0000313" key="10">
    <source>
        <dbReference type="Proteomes" id="UP000184032"/>
    </source>
</evidence>
<dbReference type="GO" id="GO:0004350">
    <property type="term" value="F:glutamate-5-semialdehyde dehydrogenase activity"/>
    <property type="evidence" value="ECO:0007669"/>
    <property type="project" value="UniProtKB-UniRule"/>
</dbReference>
<dbReference type="PANTHER" id="PTHR11063:SF8">
    <property type="entry name" value="DELTA-1-PYRROLINE-5-CARBOXYLATE SYNTHASE"/>
    <property type="match status" value="1"/>
</dbReference>
<evidence type="ECO:0000256" key="7">
    <source>
        <dbReference type="HAMAP-Rule" id="MF_00412"/>
    </source>
</evidence>
<dbReference type="InterPro" id="IPR016162">
    <property type="entry name" value="Ald_DH_N"/>
</dbReference>
<dbReference type="HAMAP" id="MF_00412">
    <property type="entry name" value="ProA"/>
    <property type="match status" value="1"/>
</dbReference>
<evidence type="ECO:0000256" key="2">
    <source>
        <dbReference type="ARBA" id="ARBA00022605"/>
    </source>
</evidence>
<dbReference type="Gene3D" id="3.40.309.10">
    <property type="entry name" value="Aldehyde Dehydrogenase, Chain A, domain 2"/>
    <property type="match status" value="1"/>
</dbReference>
<dbReference type="FunFam" id="3.40.309.10:FF:000006">
    <property type="entry name" value="Gamma-glutamyl phosphate reductase"/>
    <property type="match status" value="1"/>
</dbReference>
<evidence type="ECO:0000256" key="5">
    <source>
        <dbReference type="ARBA" id="ARBA00023002"/>
    </source>
</evidence>
<sequence>MVLSLRQELEVIGENSKIAGRKLSKLGTREKNEILSSIKVSMRDNSKKILDANKLDMENGRKINLSEGLLDRLYLNDDRIESMVLSIDTIIELEDPIGEIENMKTLENGLMLGKKSVPIGVIAIIYEARPNVTLDASILGLKSSNTIILRGGKEAFNSNKAIADAIREGIKNSGNDENMVTLIEDTSRESSTELMKLKGYIDLLIPRGSASLINTVVENAKVPTLETGVGNCHIYVDKSAKIDMALNIIENAKTTRVGVCNAMESLLVHESVSDEFYSGLKTIIDKYSLTVYGDERSRKKIENLKVATEEEYAREYLDYAMSMKIVDGIEEAIDHIYKYSTGHSDVIITEDYNNAMKFLNEVDSACVYVNASSRYTDGAEFGKGAEMGISTQKLHARGPIGLRELTSTKYVILGSGQIRK</sequence>
<dbReference type="CDD" id="cd07079">
    <property type="entry name" value="ALDH_F18-19_ProA-GPR"/>
    <property type="match status" value="1"/>
</dbReference>
<dbReference type="SUPFAM" id="SSF53720">
    <property type="entry name" value="ALDH-like"/>
    <property type="match status" value="1"/>
</dbReference>